<dbReference type="InterPro" id="IPR051164">
    <property type="entry name" value="NmrA-like_oxidored"/>
</dbReference>
<dbReference type="EMBL" id="JAVRRD010000036">
    <property type="protein sequence ID" value="KAK5045487.1"/>
    <property type="molecule type" value="Genomic_DNA"/>
</dbReference>
<dbReference type="GeneID" id="89977266"/>
<comment type="similarity">
    <text evidence="1">Belongs to the NmrA-type oxidoreductase family.</text>
</comment>
<gene>
    <name evidence="4" type="ORF">LTR84_009105</name>
</gene>
<dbReference type="PANTHER" id="PTHR42748">
    <property type="entry name" value="NITROGEN METABOLITE REPRESSION PROTEIN NMRA FAMILY MEMBER"/>
    <property type="match status" value="1"/>
</dbReference>
<dbReference type="SUPFAM" id="SSF51735">
    <property type="entry name" value="NAD(P)-binding Rossmann-fold domains"/>
    <property type="match status" value="1"/>
</dbReference>
<evidence type="ECO:0000256" key="1">
    <source>
        <dbReference type="ARBA" id="ARBA00006328"/>
    </source>
</evidence>
<organism evidence="4 5">
    <name type="scientific">Exophiala bonariae</name>
    <dbReference type="NCBI Taxonomy" id="1690606"/>
    <lineage>
        <taxon>Eukaryota</taxon>
        <taxon>Fungi</taxon>
        <taxon>Dikarya</taxon>
        <taxon>Ascomycota</taxon>
        <taxon>Pezizomycotina</taxon>
        <taxon>Eurotiomycetes</taxon>
        <taxon>Chaetothyriomycetidae</taxon>
        <taxon>Chaetothyriales</taxon>
        <taxon>Herpotrichiellaceae</taxon>
        <taxon>Exophiala</taxon>
    </lineage>
</organism>
<dbReference type="PANTHER" id="PTHR42748:SF7">
    <property type="entry name" value="NMRA LIKE REDOX SENSOR 1-RELATED"/>
    <property type="match status" value="1"/>
</dbReference>
<dbReference type="Gene3D" id="3.40.50.720">
    <property type="entry name" value="NAD(P)-binding Rossmann-like Domain"/>
    <property type="match status" value="1"/>
</dbReference>
<comment type="caution">
    <text evidence="4">The sequence shown here is derived from an EMBL/GenBank/DDBJ whole genome shotgun (WGS) entry which is preliminary data.</text>
</comment>
<reference evidence="4 5" key="1">
    <citation type="submission" date="2023-08" db="EMBL/GenBank/DDBJ databases">
        <title>Black Yeasts Isolated from many extreme environments.</title>
        <authorList>
            <person name="Coleine C."/>
            <person name="Stajich J.E."/>
            <person name="Selbmann L."/>
        </authorList>
    </citation>
    <scope>NUCLEOTIDE SEQUENCE [LARGE SCALE GENOMIC DNA]</scope>
    <source>
        <strain evidence="4 5">CCFEE 5792</strain>
    </source>
</reference>
<sequence length="128" mass="13529">MLPSCPVVLVTSTTGFQGGGVVREFLIKAKSTVPPTLVHIHAYVRDPASAAAQALVSLDPNAIKLFQGDFDDVAALARAAQGTTATFINVKPIFTDTGGESRHAHNILNAALDTSIKYIIYLAVNHTD</sequence>
<dbReference type="InterPro" id="IPR036291">
    <property type="entry name" value="NAD(P)-bd_dom_sf"/>
</dbReference>
<evidence type="ECO:0000313" key="4">
    <source>
        <dbReference type="EMBL" id="KAK5045487.1"/>
    </source>
</evidence>
<protein>
    <recommendedName>
        <fullName evidence="3">NmrA-like domain-containing protein</fullName>
    </recommendedName>
</protein>
<keyword evidence="2" id="KW-0521">NADP</keyword>
<dbReference type="Pfam" id="PF05368">
    <property type="entry name" value="NmrA"/>
    <property type="match status" value="1"/>
</dbReference>
<dbReference type="RefSeq" id="XP_064701111.1">
    <property type="nucleotide sequence ID" value="XM_064852647.1"/>
</dbReference>
<dbReference type="AlphaFoldDB" id="A0AAV9MV47"/>
<name>A0AAV9MV47_9EURO</name>
<evidence type="ECO:0000313" key="5">
    <source>
        <dbReference type="Proteomes" id="UP001358417"/>
    </source>
</evidence>
<accession>A0AAV9MV47</accession>
<dbReference type="GO" id="GO:0005634">
    <property type="term" value="C:nucleus"/>
    <property type="evidence" value="ECO:0007669"/>
    <property type="project" value="TreeGrafter"/>
</dbReference>
<feature type="domain" description="NmrA-like" evidence="3">
    <location>
        <begin position="8"/>
        <end position="123"/>
    </location>
</feature>
<evidence type="ECO:0000256" key="2">
    <source>
        <dbReference type="ARBA" id="ARBA00022857"/>
    </source>
</evidence>
<dbReference type="Proteomes" id="UP001358417">
    <property type="component" value="Unassembled WGS sequence"/>
</dbReference>
<proteinExistence type="inferred from homology"/>
<evidence type="ECO:0000259" key="3">
    <source>
        <dbReference type="Pfam" id="PF05368"/>
    </source>
</evidence>
<dbReference type="InterPro" id="IPR008030">
    <property type="entry name" value="NmrA-like"/>
</dbReference>
<keyword evidence="5" id="KW-1185">Reference proteome</keyword>